<reference evidence="5 6" key="1">
    <citation type="journal article" date="2022" name="G3 (Bethesda)">
        <title>Whole-genome sequence and methylome profiling of the almond [Prunus dulcis (Mill.) D.A. Webb] cultivar 'Nonpareil'.</title>
        <authorList>
            <person name="D'Amico-Willman K.M."/>
            <person name="Ouma W.Z."/>
            <person name="Meulia T."/>
            <person name="Sideli G.M."/>
            <person name="Gradziel T.M."/>
            <person name="Fresnedo-Ramirez J."/>
        </authorList>
    </citation>
    <scope>NUCLEOTIDE SEQUENCE [LARGE SCALE GENOMIC DNA]</scope>
    <source>
        <strain evidence="5">Clone GOH B32 T37-40</strain>
    </source>
</reference>
<dbReference type="GO" id="GO:0003723">
    <property type="term" value="F:RNA binding"/>
    <property type="evidence" value="ECO:0007669"/>
    <property type="project" value="TreeGrafter"/>
</dbReference>
<gene>
    <name evidence="5" type="ORF">L3X38_011676</name>
</gene>
<dbReference type="GO" id="GO:0071013">
    <property type="term" value="C:catalytic step 2 spliceosome"/>
    <property type="evidence" value="ECO:0007669"/>
    <property type="project" value="TreeGrafter"/>
</dbReference>
<feature type="domain" description="DEAD-box helicase OB fold" evidence="4">
    <location>
        <begin position="54"/>
        <end position="131"/>
    </location>
</feature>
<dbReference type="PANTHER" id="PTHR18934">
    <property type="entry name" value="ATP-DEPENDENT RNA HELICASE"/>
    <property type="match status" value="1"/>
</dbReference>
<dbReference type="InterPro" id="IPR011709">
    <property type="entry name" value="DEAD-box_helicase_OB_fold"/>
</dbReference>
<name>A0AAD4WI07_PRUDU</name>
<keyword evidence="6" id="KW-1185">Reference proteome</keyword>
<evidence type="ECO:0000259" key="4">
    <source>
        <dbReference type="Pfam" id="PF07717"/>
    </source>
</evidence>
<accession>A0AAD4WI07</accession>
<dbReference type="GO" id="GO:0003724">
    <property type="term" value="F:RNA helicase activity"/>
    <property type="evidence" value="ECO:0007669"/>
    <property type="project" value="UniProtKB-EC"/>
</dbReference>
<protein>
    <recommendedName>
        <fullName evidence="1">RNA helicase</fullName>
        <ecNumber evidence="1">3.6.4.13</ecNumber>
    </recommendedName>
</protein>
<sequence length="144" mass="16532">MAEFPLDPPLSKMLLASVDLGCSDEILTIIAMIQTDCEFYKLAVVSAGKNFTKIRKAITAGFFFHGARKDPQEGYRTLVENQPVYIHPSSALFQRQPDWVIYHELVMTTKEFMREVTVVDPRWLVELGPSYHEPNPWRLSKRCA</sequence>
<dbReference type="EC" id="3.6.4.13" evidence="1"/>
<dbReference type="AlphaFoldDB" id="A0AAD4WI07"/>
<dbReference type="PANTHER" id="PTHR18934:SF85">
    <property type="entry name" value="ATP-DEPENDENT RNA HELICASE DHX8"/>
    <property type="match status" value="1"/>
</dbReference>
<proteinExistence type="predicted"/>
<keyword evidence="2" id="KW-0347">Helicase</keyword>
<evidence type="ECO:0000256" key="2">
    <source>
        <dbReference type="ARBA" id="ARBA00022806"/>
    </source>
</evidence>
<keyword evidence="2" id="KW-0067">ATP-binding</keyword>
<keyword evidence="2" id="KW-0547">Nucleotide-binding</keyword>
<evidence type="ECO:0000313" key="5">
    <source>
        <dbReference type="EMBL" id="KAI5343800.1"/>
    </source>
</evidence>
<evidence type="ECO:0000256" key="1">
    <source>
        <dbReference type="ARBA" id="ARBA00012552"/>
    </source>
</evidence>
<dbReference type="Gene3D" id="1.20.120.1080">
    <property type="match status" value="1"/>
</dbReference>
<organism evidence="5 6">
    <name type="scientific">Prunus dulcis</name>
    <name type="common">Almond</name>
    <name type="synonym">Amygdalus dulcis</name>
    <dbReference type="NCBI Taxonomy" id="3755"/>
    <lineage>
        <taxon>Eukaryota</taxon>
        <taxon>Viridiplantae</taxon>
        <taxon>Streptophyta</taxon>
        <taxon>Embryophyta</taxon>
        <taxon>Tracheophyta</taxon>
        <taxon>Spermatophyta</taxon>
        <taxon>Magnoliopsida</taxon>
        <taxon>eudicotyledons</taxon>
        <taxon>Gunneridae</taxon>
        <taxon>Pentapetalae</taxon>
        <taxon>rosids</taxon>
        <taxon>fabids</taxon>
        <taxon>Rosales</taxon>
        <taxon>Rosaceae</taxon>
        <taxon>Amygdaloideae</taxon>
        <taxon>Amygdaleae</taxon>
        <taxon>Prunus</taxon>
    </lineage>
</organism>
<dbReference type="Proteomes" id="UP001054821">
    <property type="component" value="Chromosome 2"/>
</dbReference>
<evidence type="ECO:0000256" key="3">
    <source>
        <dbReference type="ARBA" id="ARBA00047984"/>
    </source>
</evidence>
<dbReference type="Pfam" id="PF21010">
    <property type="entry name" value="HA2_C"/>
    <property type="match status" value="1"/>
</dbReference>
<comment type="caution">
    <text evidence="5">The sequence shown here is derived from an EMBL/GenBank/DDBJ whole genome shotgun (WGS) entry which is preliminary data.</text>
</comment>
<dbReference type="Pfam" id="PF07717">
    <property type="entry name" value="OB_NTP_bind"/>
    <property type="match status" value="1"/>
</dbReference>
<comment type="catalytic activity">
    <reaction evidence="3">
        <text>ATP + H2O = ADP + phosphate + H(+)</text>
        <dbReference type="Rhea" id="RHEA:13065"/>
        <dbReference type="ChEBI" id="CHEBI:15377"/>
        <dbReference type="ChEBI" id="CHEBI:15378"/>
        <dbReference type="ChEBI" id="CHEBI:30616"/>
        <dbReference type="ChEBI" id="CHEBI:43474"/>
        <dbReference type="ChEBI" id="CHEBI:456216"/>
        <dbReference type="EC" id="3.6.4.13"/>
    </reaction>
</comment>
<dbReference type="EMBL" id="JAJFAZ020000002">
    <property type="protein sequence ID" value="KAI5343800.1"/>
    <property type="molecule type" value="Genomic_DNA"/>
</dbReference>
<keyword evidence="2" id="KW-0378">Hydrolase</keyword>
<dbReference type="GO" id="GO:0000390">
    <property type="term" value="P:spliceosomal complex disassembly"/>
    <property type="evidence" value="ECO:0007669"/>
    <property type="project" value="TreeGrafter"/>
</dbReference>
<evidence type="ECO:0000313" key="6">
    <source>
        <dbReference type="Proteomes" id="UP001054821"/>
    </source>
</evidence>